<gene>
    <name evidence="1" type="ORF">LCGC14_1562560</name>
</gene>
<name>A0A0F9IM10_9ZZZZ</name>
<comment type="caution">
    <text evidence="1">The sequence shown here is derived from an EMBL/GenBank/DDBJ whole genome shotgun (WGS) entry which is preliminary data.</text>
</comment>
<protein>
    <submittedName>
        <fullName evidence="1">Uncharacterized protein</fullName>
    </submittedName>
</protein>
<reference evidence="1" key="1">
    <citation type="journal article" date="2015" name="Nature">
        <title>Complex archaea that bridge the gap between prokaryotes and eukaryotes.</title>
        <authorList>
            <person name="Spang A."/>
            <person name="Saw J.H."/>
            <person name="Jorgensen S.L."/>
            <person name="Zaremba-Niedzwiedzka K."/>
            <person name="Martijn J."/>
            <person name="Lind A.E."/>
            <person name="van Eijk R."/>
            <person name="Schleper C."/>
            <person name="Guy L."/>
            <person name="Ettema T.J."/>
        </authorList>
    </citation>
    <scope>NUCLEOTIDE SEQUENCE</scope>
</reference>
<evidence type="ECO:0000313" key="1">
    <source>
        <dbReference type="EMBL" id="KKM43793.1"/>
    </source>
</evidence>
<dbReference type="EMBL" id="LAZR01012087">
    <property type="protein sequence ID" value="KKM43793.1"/>
    <property type="molecule type" value="Genomic_DNA"/>
</dbReference>
<accession>A0A0F9IM10</accession>
<proteinExistence type="predicted"/>
<sequence>MKRTKPQSEHYCITPKRSHDGLDDYVLCTDGCYVNEAHCYRTRFGYVMHNPRLFDTPNKTISWLLKNRGHNWDAYHMVRKYGGPLEVFEHPDDVAEGIA</sequence>
<organism evidence="1">
    <name type="scientific">marine sediment metagenome</name>
    <dbReference type="NCBI Taxonomy" id="412755"/>
    <lineage>
        <taxon>unclassified sequences</taxon>
        <taxon>metagenomes</taxon>
        <taxon>ecological metagenomes</taxon>
    </lineage>
</organism>
<dbReference type="AlphaFoldDB" id="A0A0F9IM10"/>